<name>A0A1R3JSB5_9ROSI</name>
<dbReference type="GO" id="GO:0009850">
    <property type="term" value="P:auxin metabolic process"/>
    <property type="evidence" value="ECO:0007669"/>
    <property type="project" value="InterPro"/>
</dbReference>
<dbReference type="InterPro" id="IPR017439">
    <property type="entry name" value="Amidohydrolase"/>
</dbReference>
<keyword evidence="6" id="KW-0238">DNA-binding</keyword>
<dbReference type="GO" id="GO:0003677">
    <property type="term" value="F:DNA binding"/>
    <property type="evidence" value="ECO:0007669"/>
    <property type="project" value="UniProtKB-KW"/>
</dbReference>
<evidence type="ECO:0000256" key="9">
    <source>
        <dbReference type="ARBA" id="ARBA00023242"/>
    </source>
</evidence>
<dbReference type="NCBIfam" id="TIGR01891">
    <property type="entry name" value="amidohydrolases"/>
    <property type="match status" value="2"/>
</dbReference>
<dbReference type="FunFam" id="2.170.150.80:FF:000002">
    <property type="entry name" value="Nac domain-containing protein 86"/>
    <property type="match status" value="1"/>
</dbReference>
<evidence type="ECO:0000259" key="10">
    <source>
        <dbReference type="PROSITE" id="PS51005"/>
    </source>
</evidence>
<accession>A0A1R3JSB5</accession>
<dbReference type="InterPro" id="IPR036093">
    <property type="entry name" value="NAC_dom_sf"/>
</dbReference>
<evidence type="ECO:0000256" key="8">
    <source>
        <dbReference type="ARBA" id="ARBA00023211"/>
    </source>
</evidence>
<dbReference type="FunFam" id="3.30.70.360:FF:000001">
    <property type="entry name" value="N-acetyldiaminopimelate deacetylase"/>
    <property type="match status" value="2"/>
</dbReference>
<evidence type="ECO:0000256" key="5">
    <source>
        <dbReference type="ARBA" id="ARBA00023015"/>
    </source>
</evidence>
<evidence type="ECO:0000313" key="11">
    <source>
        <dbReference type="EMBL" id="OMO97753.1"/>
    </source>
</evidence>
<dbReference type="SUPFAM" id="SSF53187">
    <property type="entry name" value="Zn-dependent exopeptidases"/>
    <property type="match status" value="2"/>
</dbReference>
<dbReference type="Gene3D" id="3.40.630.10">
    <property type="entry name" value="Zn peptidases"/>
    <property type="match status" value="2"/>
</dbReference>
<evidence type="ECO:0000256" key="6">
    <source>
        <dbReference type="ARBA" id="ARBA00023125"/>
    </source>
</evidence>
<dbReference type="PANTHER" id="PTHR11014">
    <property type="entry name" value="PEPTIDASE M20 FAMILY MEMBER"/>
    <property type="match status" value="1"/>
</dbReference>
<comment type="caution">
    <text evidence="11">The sequence shown here is derived from an EMBL/GenBank/DDBJ whole genome shotgun (WGS) entry which is preliminary data.</text>
</comment>
<dbReference type="Pfam" id="PF07687">
    <property type="entry name" value="M20_dimer"/>
    <property type="match status" value="2"/>
</dbReference>
<dbReference type="InterPro" id="IPR011650">
    <property type="entry name" value="Peptidase_M20_dimer"/>
</dbReference>
<dbReference type="Gene3D" id="2.170.150.80">
    <property type="entry name" value="NAC domain"/>
    <property type="match status" value="1"/>
</dbReference>
<evidence type="ECO:0000256" key="2">
    <source>
        <dbReference type="ARBA" id="ARBA00006153"/>
    </source>
</evidence>
<dbReference type="STRING" id="93759.A0A1R3JSB5"/>
<dbReference type="InterPro" id="IPR036264">
    <property type="entry name" value="Bact_exopeptidase_dim_dom"/>
</dbReference>
<reference evidence="12" key="1">
    <citation type="submission" date="2013-09" db="EMBL/GenBank/DDBJ databases">
        <title>Corchorus olitorius genome sequencing.</title>
        <authorList>
            <person name="Alam M."/>
            <person name="Haque M.S."/>
            <person name="Islam M.S."/>
            <person name="Emdad E.M."/>
            <person name="Islam M.M."/>
            <person name="Ahmed B."/>
            <person name="Halim A."/>
            <person name="Hossen Q.M.M."/>
            <person name="Hossain M.Z."/>
            <person name="Ahmed R."/>
            <person name="Khan M.M."/>
            <person name="Islam R."/>
            <person name="Rashid M.M."/>
            <person name="Khan S.A."/>
            <person name="Rahman M.S."/>
            <person name="Alam M."/>
            <person name="Yahiya A.S."/>
            <person name="Khan M.S."/>
            <person name="Azam M.S."/>
            <person name="Haque T."/>
            <person name="Lashkar M.Z.H."/>
            <person name="Akhand A.I."/>
            <person name="Morshed G."/>
            <person name="Roy S."/>
            <person name="Uddin K.S."/>
            <person name="Rabeya T."/>
            <person name="Hossain A.S."/>
            <person name="Chowdhury A."/>
            <person name="Snigdha A.R."/>
            <person name="Mortoza M.S."/>
            <person name="Matin S.A."/>
            <person name="Hoque S.M.E."/>
            <person name="Islam M.K."/>
            <person name="Roy D.K."/>
            <person name="Haider R."/>
            <person name="Moosa M.M."/>
            <person name="Elias S.M."/>
            <person name="Hasan A.M."/>
            <person name="Jahan S."/>
            <person name="Shafiuddin M."/>
            <person name="Mahmood N."/>
            <person name="Shommy N.S."/>
        </authorList>
    </citation>
    <scope>NUCLEOTIDE SEQUENCE [LARGE SCALE GENOMIC DNA]</scope>
    <source>
        <strain evidence="12">cv. O-4</strain>
    </source>
</reference>
<dbReference type="Pfam" id="PF01546">
    <property type="entry name" value="Peptidase_M20"/>
    <property type="match status" value="2"/>
</dbReference>
<keyword evidence="5" id="KW-0805">Transcription regulation</keyword>
<dbReference type="Pfam" id="PF02365">
    <property type="entry name" value="NAM"/>
    <property type="match status" value="1"/>
</dbReference>
<feature type="domain" description="NAC" evidence="10">
    <location>
        <begin position="9"/>
        <end position="160"/>
    </location>
</feature>
<keyword evidence="12" id="KW-1185">Reference proteome</keyword>
<sequence>MAVLSLNSLPIGFRFRPTDEELIDFYLRSKVNGNKNDEVAVIREIDVCKCEPWDLPHLSAISTRDPEWFFFCPIDRKYPNGNRLNRATEAGYWKATGKDRKIKSGSSLIGMKKTLVFYTGRAPKGKRTNWVMHEYRTTLDELDGTKPGQNAYVICRLFKKQDETIEDFNGEEVDPAASSPTEDMQSELEVAQDSTIVEPKAEKSPLSYDTCPVDLPNEVISNAVATGFDYNVDDYGQTCQMVEMAPGEVDLLGEALDQFYVPTMEPLDCKLFSPLHSQIEAEHAPWMFNHVGNSASAVGFEHGTNEDDAYISNFLNSVLKNTDDCSSEDSGSLKISTIESEAMAFGKESGSCSESEAEVAQVVLKTETAYGGAPLEIKAALDCTIPTCKDVNFSGTGPFYNVLNSNEEFSNHANTTCNVDNPFTGIKIRSRPARRQADAEKSMTQGNAPRRIRLQSKFQVGALFCENALNEWSNEEKEDDSKPVVTKEVKAMADDITVGADAARATMRQIHENPELRFQEHKTSALIRQQLDQLGIHYSYPVATTGIVAQIGSGSKPVVALRADMDALPLQELVEWEHKSKIDGKMHACGHDVHTTMLLGAAKLLNQRKDSLKGTVRLLFQPAEEGGAGASHMIREGALGDAEAIFGMHVDYKKPTGSVALLPGPLLAATSFFEAKIEGIGGHAAAPHHTADPILAASFAILALQQLISREADALDSVVLSITFIRGGSADNIIPQYVEFGGTLRSLTTEGLHKLQKRLKEVIQGQAAVHRCKAYIDMKDEEFPFYPALVNDDSLHLHVQKVSRLLLGSENVNVDKKVMAGEDFAFYQEAIPGFMISIGIRNEEVGSIHSPHSPYFRVDENVLPIGAALHTALTEIYLEEHSKLNQDYRAQLLSSAQQDKDWLFSIRRQIHENPELRFQEHKTSALVRQQLDQLGIPYSYPFARTGIVAHIGSGFKPVVALRADMDALPIQELVEWEHKSKIDGKMHACGHDAHTAMLLGAAKLLHQRKDGLKGTVRLLFQPAEEGGAGASHMIKEGALGDAEAIFGMHVNDENPTGSMAVAAGPLLAATCSFEAKIEGFGGHAAAPHSTVDPILAASFAILGLQQLISREADPLHSQVLSVTFIRSGSGSAYNVIPQYVEFGGTLRSLTTEGLHKLQKRLKEVIKGQAAVHRCNALIDMKEEENPPYPALVNDDSLYQHVTKVGRFLLGPENVKMDKKCMAGEDFAFYQELIPGFMLSIGIRNEKVGSIHPPHSPFFTIDEDVLPIGTALLTALAELYLNDQHC</sequence>
<dbReference type="Gene3D" id="3.30.70.360">
    <property type="match status" value="2"/>
</dbReference>
<dbReference type="InterPro" id="IPR044757">
    <property type="entry name" value="ILR1-like_Hyd"/>
</dbReference>
<keyword evidence="9" id="KW-0539">Nucleus</keyword>
<keyword evidence="7" id="KW-0804">Transcription</keyword>
<evidence type="ECO:0000256" key="7">
    <source>
        <dbReference type="ARBA" id="ARBA00023163"/>
    </source>
</evidence>
<keyword evidence="4" id="KW-0378">Hydrolase</keyword>
<protein>
    <submittedName>
        <fullName evidence="11">Peptidase M20</fullName>
    </submittedName>
</protein>
<dbReference type="InterPro" id="IPR002933">
    <property type="entry name" value="Peptidase_M20"/>
</dbReference>
<organism evidence="11 12">
    <name type="scientific">Corchorus olitorius</name>
    <dbReference type="NCBI Taxonomy" id="93759"/>
    <lineage>
        <taxon>Eukaryota</taxon>
        <taxon>Viridiplantae</taxon>
        <taxon>Streptophyta</taxon>
        <taxon>Embryophyta</taxon>
        <taxon>Tracheophyta</taxon>
        <taxon>Spermatophyta</taxon>
        <taxon>Magnoliopsida</taxon>
        <taxon>eudicotyledons</taxon>
        <taxon>Gunneridae</taxon>
        <taxon>Pentapetalae</taxon>
        <taxon>rosids</taxon>
        <taxon>malvids</taxon>
        <taxon>Malvales</taxon>
        <taxon>Malvaceae</taxon>
        <taxon>Grewioideae</taxon>
        <taxon>Apeibeae</taxon>
        <taxon>Corchorus</taxon>
    </lineage>
</organism>
<keyword evidence="3" id="KW-0732">Signal</keyword>
<gene>
    <name evidence="11" type="ORF">COLO4_14385</name>
</gene>
<keyword evidence="8" id="KW-0464">Manganese</keyword>
<proteinExistence type="inferred from homology"/>
<dbReference type="GO" id="GO:0016787">
    <property type="term" value="F:hydrolase activity"/>
    <property type="evidence" value="ECO:0007669"/>
    <property type="project" value="UniProtKB-KW"/>
</dbReference>
<dbReference type="EMBL" id="AWUE01015416">
    <property type="protein sequence ID" value="OMO97753.1"/>
    <property type="molecule type" value="Genomic_DNA"/>
</dbReference>
<dbReference type="OrthoDB" id="737278at2759"/>
<comment type="subcellular location">
    <subcellularLocation>
        <location evidence="1">Nucleus</location>
    </subcellularLocation>
</comment>
<dbReference type="PANTHER" id="PTHR11014:SF140">
    <property type="entry name" value="IAA-AMINO ACID HYDROLASE ILR1-LIKE 3"/>
    <property type="match status" value="1"/>
</dbReference>
<dbReference type="InterPro" id="IPR003441">
    <property type="entry name" value="NAC-dom"/>
</dbReference>
<dbReference type="CDD" id="cd08017">
    <property type="entry name" value="M20_IAA_Hyd"/>
    <property type="match status" value="2"/>
</dbReference>
<evidence type="ECO:0000256" key="1">
    <source>
        <dbReference type="ARBA" id="ARBA00004123"/>
    </source>
</evidence>
<evidence type="ECO:0000313" key="12">
    <source>
        <dbReference type="Proteomes" id="UP000187203"/>
    </source>
</evidence>
<dbReference type="PROSITE" id="PS51005">
    <property type="entry name" value="NAC"/>
    <property type="match status" value="1"/>
</dbReference>
<evidence type="ECO:0000256" key="3">
    <source>
        <dbReference type="ARBA" id="ARBA00022729"/>
    </source>
</evidence>
<evidence type="ECO:0000256" key="4">
    <source>
        <dbReference type="ARBA" id="ARBA00022801"/>
    </source>
</evidence>
<dbReference type="SUPFAM" id="SSF101941">
    <property type="entry name" value="NAC domain"/>
    <property type="match status" value="1"/>
</dbReference>
<dbReference type="SUPFAM" id="SSF55031">
    <property type="entry name" value="Bacterial exopeptidase dimerisation domain"/>
    <property type="match status" value="2"/>
</dbReference>
<dbReference type="GO" id="GO:0005634">
    <property type="term" value="C:nucleus"/>
    <property type="evidence" value="ECO:0007669"/>
    <property type="project" value="UniProtKB-SubCell"/>
</dbReference>
<dbReference type="Proteomes" id="UP000187203">
    <property type="component" value="Unassembled WGS sequence"/>
</dbReference>
<comment type="similarity">
    <text evidence="2">Belongs to the peptidase M20 family.</text>
</comment>
<dbReference type="GO" id="GO:0006355">
    <property type="term" value="P:regulation of DNA-templated transcription"/>
    <property type="evidence" value="ECO:0007669"/>
    <property type="project" value="InterPro"/>
</dbReference>